<dbReference type="Gene3D" id="3.60.15.10">
    <property type="entry name" value="Ribonuclease Z/Hydroxyacylglutathione hydrolase-like"/>
    <property type="match status" value="1"/>
</dbReference>
<protein>
    <submittedName>
        <fullName evidence="2">Glyoxylase-like metal-dependent hydrolase (Beta-lactamase superfamily II)</fullName>
    </submittedName>
</protein>
<gene>
    <name evidence="2" type="ORF">C8N24_4757</name>
</gene>
<reference evidence="2 3" key="1">
    <citation type="submission" date="2018-10" db="EMBL/GenBank/DDBJ databases">
        <title>Genomic Encyclopedia of Archaeal and Bacterial Type Strains, Phase II (KMG-II): from individual species to whole genera.</title>
        <authorList>
            <person name="Goeker M."/>
        </authorList>
    </citation>
    <scope>NUCLEOTIDE SEQUENCE [LARGE SCALE GENOMIC DNA]</scope>
    <source>
        <strain evidence="2 3">DSM 14954</strain>
    </source>
</reference>
<evidence type="ECO:0000259" key="1">
    <source>
        <dbReference type="SMART" id="SM00849"/>
    </source>
</evidence>
<dbReference type="PANTHER" id="PTHR42951:SF21">
    <property type="entry name" value="METALLO-HYDROLASE YQJP-RELATED"/>
    <property type="match status" value="1"/>
</dbReference>
<dbReference type="InterPro" id="IPR001279">
    <property type="entry name" value="Metallo-B-lactamas"/>
</dbReference>
<dbReference type="Proteomes" id="UP000278962">
    <property type="component" value="Unassembled WGS sequence"/>
</dbReference>
<dbReference type="SUPFAM" id="SSF56281">
    <property type="entry name" value="Metallo-hydrolase/oxidoreductase"/>
    <property type="match status" value="1"/>
</dbReference>
<organism evidence="2 3">
    <name type="scientific">Solirubrobacter pauli</name>
    <dbReference type="NCBI Taxonomy" id="166793"/>
    <lineage>
        <taxon>Bacteria</taxon>
        <taxon>Bacillati</taxon>
        <taxon>Actinomycetota</taxon>
        <taxon>Thermoleophilia</taxon>
        <taxon>Solirubrobacterales</taxon>
        <taxon>Solirubrobacteraceae</taxon>
        <taxon>Solirubrobacter</taxon>
    </lineage>
</organism>
<name>A0A660L1G8_9ACTN</name>
<dbReference type="InterPro" id="IPR050855">
    <property type="entry name" value="NDM-1-like"/>
</dbReference>
<keyword evidence="2" id="KW-0378">Hydrolase</keyword>
<dbReference type="GO" id="GO:0016787">
    <property type="term" value="F:hydrolase activity"/>
    <property type="evidence" value="ECO:0007669"/>
    <property type="project" value="UniProtKB-KW"/>
</dbReference>
<dbReference type="CDD" id="cd07721">
    <property type="entry name" value="yflN-like_MBL-fold"/>
    <property type="match status" value="1"/>
</dbReference>
<accession>A0A660L1G8</accession>
<dbReference type="Pfam" id="PF00753">
    <property type="entry name" value="Lactamase_B"/>
    <property type="match status" value="1"/>
</dbReference>
<evidence type="ECO:0000313" key="3">
    <source>
        <dbReference type="Proteomes" id="UP000278962"/>
    </source>
</evidence>
<proteinExistence type="predicted"/>
<dbReference type="EMBL" id="RBIL01000002">
    <property type="protein sequence ID" value="RKQ86742.1"/>
    <property type="molecule type" value="Genomic_DNA"/>
</dbReference>
<comment type="caution">
    <text evidence="2">The sequence shown here is derived from an EMBL/GenBank/DDBJ whole genome shotgun (WGS) entry which is preliminary data.</text>
</comment>
<sequence>MEIAKGVHRIGPTRKGWKLGGYAQCYLIDDESGGLVLVDAGYEHDGHRILEYLWRIGRTPADITDLALTHAHRSHLGAVAALKRLNPRMTIHAHAWEADIVAGHRMAQPMPFRPLRPLTIYPMRIGSLINYDAHRGCPVDALLHDVDGQRIGPLEVIQTQGHTPGSVSFLWRERGVLAVGDAVATWPKLDAGWPGFNLDEARYQRSLQKIVSLEPKIVLTGHGLPVTENTTQKLESLLKGPYWPARS</sequence>
<evidence type="ECO:0000313" key="2">
    <source>
        <dbReference type="EMBL" id="RKQ86742.1"/>
    </source>
</evidence>
<feature type="domain" description="Metallo-beta-lactamase" evidence="1">
    <location>
        <begin position="22"/>
        <end position="222"/>
    </location>
</feature>
<dbReference type="InterPro" id="IPR036866">
    <property type="entry name" value="RibonucZ/Hydroxyglut_hydro"/>
</dbReference>
<dbReference type="RefSeq" id="WP_170179353.1">
    <property type="nucleotide sequence ID" value="NZ_RBIL01000002.1"/>
</dbReference>
<keyword evidence="3" id="KW-1185">Reference proteome</keyword>
<dbReference type="SMART" id="SM00849">
    <property type="entry name" value="Lactamase_B"/>
    <property type="match status" value="1"/>
</dbReference>
<dbReference type="PANTHER" id="PTHR42951">
    <property type="entry name" value="METALLO-BETA-LACTAMASE DOMAIN-CONTAINING"/>
    <property type="match status" value="1"/>
</dbReference>
<dbReference type="AlphaFoldDB" id="A0A660L1G8"/>